<reference evidence="20" key="1">
    <citation type="submission" date="2016-05" db="EMBL/GenBank/DDBJ databases">
        <authorList>
            <person name="Yang C."/>
            <person name="Li H."/>
            <person name="Cai W.Z."/>
        </authorList>
    </citation>
    <scope>NUCLEOTIDE SEQUENCE</scope>
</reference>
<keyword evidence="11 17" id="KW-1133">Transmembrane helix</keyword>
<accession>A0A4Y1JVS0</accession>
<evidence type="ECO:0000256" key="14">
    <source>
        <dbReference type="ARBA" id="ARBA00023128"/>
    </source>
</evidence>
<evidence type="ECO:0000256" key="11">
    <source>
        <dbReference type="ARBA" id="ARBA00022989"/>
    </source>
</evidence>
<keyword evidence="13 17" id="KW-0830">Ubiquinone</keyword>
<dbReference type="GO" id="GO:0003954">
    <property type="term" value="F:NADH dehydrogenase activity"/>
    <property type="evidence" value="ECO:0007669"/>
    <property type="project" value="TreeGrafter"/>
</dbReference>
<feature type="transmembrane region" description="Helical" evidence="17">
    <location>
        <begin position="175"/>
        <end position="198"/>
    </location>
</feature>
<feature type="transmembrane region" description="Helical" evidence="17">
    <location>
        <begin position="210"/>
        <end position="235"/>
    </location>
</feature>
<evidence type="ECO:0000259" key="19">
    <source>
        <dbReference type="Pfam" id="PF01059"/>
    </source>
</evidence>
<dbReference type="GO" id="GO:0048039">
    <property type="term" value="F:ubiquinone binding"/>
    <property type="evidence" value="ECO:0007669"/>
    <property type="project" value="TreeGrafter"/>
</dbReference>
<dbReference type="Pfam" id="PF01059">
    <property type="entry name" value="Oxidored_q5_N"/>
    <property type="match status" value="1"/>
</dbReference>
<feature type="transmembrane region" description="Helical" evidence="17">
    <location>
        <begin position="82"/>
        <end position="100"/>
    </location>
</feature>
<dbReference type="GO" id="GO:0015990">
    <property type="term" value="P:electron transport coupled proton transport"/>
    <property type="evidence" value="ECO:0007669"/>
    <property type="project" value="TreeGrafter"/>
</dbReference>
<evidence type="ECO:0000256" key="2">
    <source>
        <dbReference type="ARBA" id="ARBA00004225"/>
    </source>
</evidence>
<evidence type="ECO:0000256" key="3">
    <source>
        <dbReference type="ARBA" id="ARBA00009025"/>
    </source>
</evidence>
<feature type="transmembrane region" description="Helical" evidence="17">
    <location>
        <begin position="370"/>
        <end position="395"/>
    </location>
</feature>
<evidence type="ECO:0000313" key="20">
    <source>
        <dbReference type="EMBL" id="APO08801.1"/>
    </source>
</evidence>
<dbReference type="CTD" id="4538"/>
<evidence type="ECO:0000256" key="4">
    <source>
        <dbReference type="ARBA" id="ARBA00012944"/>
    </source>
</evidence>
<comment type="function">
    <text evidence="17">Core subunit of the mitochondrial membrane respiratory chain NADH dehydrogenase (Complex I) which catalyzes electron transfer from NADH through the respiratory chain, using ubiquinone as an electron acceptor. Essential for the catalytic activity and assembly of complex I.</text>
</comment>
<keyword evidence="10 17" id="KW-0249">Electron transport</keyword>
<feature type="transmembrane region" description="Helical" evidence="17">
    <location>
        <begin position="52"/>
        <end position="70"/>
    </location>
</feature>
<dbReference type="PRINTS" id="PR01437">
    <property type="entry name" value="NUOXDRDTASE4"/>
</dbReference>
<keyword evidence="6 17" id="KW-0813">Transport</keyword>
<dbReference type="EMBL" id="KX345779">
    <property type="protein sequence ID" value="APO08801.1"/>
    <property type="molecule type" value="Genomic_DNA"/>
</dbReference>
<evidence type="ECO:0000256" key="1">
    <source>
        <dbReference type="ARBA" id="ARBA00003257"/>
    </source>
</evidence>
<evidence type="ECO:0000256" key="8">
    <source>
        <dbReference type="ARBA" id="ARBA00022692"/>
    </source>
</evidence>
<dbReference type="GO" id="GO:0042773">
    <property type="term" value="P:ATP synthesis coupled electron transport"/>
    <property type="evidence" value="ECO:0007669"/>
    <property type="project" value="InterPro"/>
</dbReference>
<geneLocation type="mitochondrion" evidence="20"/>
<evidence type="ECO:0000256" key="7">
    <source>
        <dbReference type="ARBA" id="ARBA00022660"/>
    </source>
</evidence>
<feature type="transmembrane region" description="Helical" evidence="17">
    <location>
        <begin position="295"/>
        <end position="316"/>
    </location>
</feature>
<dbReference type="PANTHER" id="PTHR43507:SF20">
    <property type="entry name" value="NADH-UBIQUINONE OXIDOREDUCTASE CHAIN 4"/>
    <property type="match status" value="1"/>
</dbReference>
<reference evidence="20" key="2">
    <citation type="journal article" date="2019" name="Syst. Entomol.">
        <title>Higher-level phylogeny and evolutionary history of Pentatomomorpha (Hemiptera: Heteroptera) inferred from mitochondrial genome sequences.</title>
        <authorList>
            <person name="Liu Y."/>
            <person name="Li H."/>
            <person name="Song F."/>
            <person name="Zhao Y."/>
            <person name="Wilson J.-J."/>
            <person name="Cai W."/>
        </authorList>
    </citation>
    <scope>NUCLEOTIDE SEQUENCE</scope>
</reference>
<feature type="transmembrane region" description="Helical" evidence="17">
    <location>
        <begin position="106"/>
        <end position="127"/>
    </location>
</feature>
<dbReference type="EC" id="7.1.1.2" evidence="4 17"/>
<name>A0A4Y1JVS0_9HEMI</name>
<dbReference type="AlphaFoldDB" id="A0A4Y1JVS0"/>
<comment type="subcellular location">
    <subcellularLocation>
        <location evidence="2 17">Mitochondrion membrane</location>
        <topology evidence="2 17">Multi-pass membrane protein</topology>
    </subcellularLocation>
</comment>
<feature type="domain" description="NADH:ubiquinone oxidoreductase chain 4 N-terminal" evidence="19">
    <location>
        <begin position="1"/>
        <end position="99"/>
    </location>
</feature>
<gene>
    <name evidence="20" type="primary">ND4</name>
</gene>
<keyword evidence="9" id="KW-1278">Translocase</keyword>
<comment type="catalytic activity">
    <reaction evidence="16 17">
        <text>a ubiquinone + NADH + 5 H(+)(in) = a ubiquinol + NAD(+) + 4 H(+)(out)</text>
        <dbReference type="Rhea" id="RHEA:29091"/>
        <dbReference type="Rhea" id="RHEA-COMP:9565"/>
        <dbReference type="Rhea" id="RHEA-COMP:9566"/>
        <dbReference type="ChEBI" id="CHEBI:15378"/>
        <dbReference type="ChEBI" id="CHEBI:16389"/>
        <dbReference type="ChEBI" id="CHEBI:17976"/>
        <dbReference type="ChEBI" id="CHEBI:57540"/>
        <dbReference type="ChEBI" id="CHEBI:57945"/>
        <dbReference type="EC" id="7.1.1.2"/>
    </reaction>
</comment>
<evidence type="ECO:0000256" key="15">
    <source>
        <dbReference type="ARBA" id="ARBA00023136"/>
    </source>
</evidence>
<feature type="transmembrane region" description="Helical" evidence="17">
    <location>
        <begin position="267"/>
        <end position="289"/>
    </location>
</feature>
<sequence>MVKYLFMMVMLIPILNCWWLFTVSLLIFSFLLLLFPSGLYFNGLSYGFGMDTFSYCMIFLTVWVVALMLLASMQVKFNLNNINEFMCVLYFMMFMLILTFSTTNLLMLYLFFESSMVPVLFLIFGWGYQPERLVAGLYLLFYTLFASLPLLLSIFFIYYYCNTLFIFLMYVDCNFFLYLGLILAFLVKMPLAFFHFWLPKAHVEAPVSGSMILAGVLLKLGGYGMCRVFFFIWYYSLKFSWFWIVFSLFGGLFLSILCLCQVDIKSLIAYSSVVHMSMVICGIMTLSYFGLVGSLVLMLGHGLCSSGLFALANIIYERSGSRSLFINSGYISILPLISMLWFLFIINNIASPISLNLLGECMLLNSLIGWSSFNMFFLGLMSFFSCCYSIYLYSITQHGFTYSGISSFYPGNYREFLLIFYHFIPLNFLFFKVDIFMLWL</sequence>
<feature type="transmembrane region" description="Helical" evidence="17">
    <location>
        <begin position="328"/>
        <end position="350"/>
    </location>
</feature>
<comment type="similarity">
    <text evidence="3 17">Belongs to the complex I subunit 4 family.</text>
</comment>
<comment type="function">
    <text evidence="1">Core subunit of the mitochondrial membrane respiratory chain NADH dehydrogenase (Complex I) that is believed to belong to the minimal assembly required for catalysis. Complex I functions in the transfer of electrons from NADH to the respiratory chain. The immediate electron acceptor for the enzyme is believed to be ubiquinone.</text>
</comment>
<evidence type="ECO:0000256" key="16">
    <source>
        <dbReference type="ARBA" id="ARBA00049551"/>
    </source>
</evidence>
<feature type="transmembrane region" description="Helical" evidence="17">
    <location>
        <begin position="241"/>
        <end position="260"/>
    </location>
</feature>
<evidence type="ECO:0000259" key="18">
    <source>
        <dbReference type="Pfam" id="PF00361"/>
    </source>
</evidence>
<dbReference type="GO" id="GO:0031966">
    <property type="term" value="C:mitochondrial membrane"/>
    <property type="evidence" value="ECO:0007669"/>
    <property type="project" value="UniProtKB-SubCell"/>
</dbReference>
<feature type="domain" description="NADH:quinone oxidoreductase/Mrp antiporter transmembrane" evidence="18">
    <location>
        <begin position="103"/>
        <end position="382"/>
    </location>
</feature>
<dbReference type="Pfam" id="PF00361">
    <property type="entry name" value="Proton_antipo_M"/>
    <property type="match status" value="1"/>
</dbReference>
<keyword evidence="8 17" id="KW-0812">Transmembrane</keyword>
<evidence type="ECO:0000256" key="12">
    <source>
        <dbReference type="ARBA" id="ARBA00023027"/>
    </source>
</evidence>
<feature type="transmembrane region" description="Helical" evidence="17">
    <location>
        <begin position="139"/>
        <end position="160"/>
    </location>
</feature>
<evidence type="ECO:0000256" key="6">
    <source>
        <dbReference type="ARBA" id="ARBA00022448"/>
    </source>
</evidence>
<evidence type="ECO:0000256" key="17">
    <source>
        <dbReference type="RuleBase" id="RU003297"/>
    </source>
</evidence>
<proteinExistence type="inferred from homology"/>
<dbReference type="InterPro" id="IPR000260">
    <property type="entry name" value="NADH4_N"/>
</dbReference>
<keyword evidence="14 17" id="KW-0496">Mitochondrion</keyword>
<feature type="transmembrane region" description="Helical" evidence="17">
    <location>
        <begin position="416"/>
        <end position="439"/>
    </location>
</feature>
<dbReference type="InterPro" id="IPR001750">
    <property type="entry name" value="ND/Mrp_TM"/>
</dbReference>
<evidence type="ECO:0000256" key="5">
    <source>
        <dbReference type="ARBA" id="ARBA00021006"/>
    </source>
</evidence>
<dbReference type="PANTHER" id="PTHR43507">
    <property type="entry name" value="NADH-UBIQUINONE OXIDOREDUCTASE CHAIN 4"/>
    <property type="match status" value="1"/>
</dbReference>
<keyword evidence="15 17" id="KW-0472">Membrane</keyword>
<evidence type="ECO:0000256" key="13">
    <source>
        <dbReference type="ARBA" id="ARBA00023075"/>
    </source>
</evidence>
<organism evidence="20">
    <name type="scientific">Pyrrhopeplus posthumus</name>
    <dbReference type="NCBI Taxonomy" id="696249"/>
    <lineage>
        <taxon>Eukaryota</taxon>
        <taxon>Metazoa</taxon>
        <taxon>Ecdysozoa</taxon>
        <taxon>Arthropoda</taxon>
        <taxon>Hexapoda</taxon>
        <taxon>Insecta</taxon>
        <taxon>Pterygota</taxon>
        <taxon>Neoptera</taxon>
        <taxon>Paraneoptera</taxon>
        <taxon>Hemiptera</taxon>
        <taxon>Heteroptera</taxon>
        <taxon>Panheteroptera</taxon>
        <taxon>Pentatomomorpha</taxon>
        <taxon>Pyrrhocoroidea</taxon>
        <taxon>Pyrrhocoridae</taxon>
        <taxon>Pyrrhopeplus</taxon>
    </lineage>
</organism>
<dbReference type="GeneID" id="41699706"/>
<protein>
    <recommendedName>
        <fullName evidence="5 17">NADH-ubiquinone oxidoreductase chain 4</fullName>
        <ecNumber evidence="4 17">7.1.1.2</ecNumber>
    </recommendedName>
</protein>
<dbReference type="GO" id="GO:0008137">
    <property type="term" value="F:NADH dehydrogenase (ubiquinone) activity"/>
    <property type="evidence" value="ECO:0007669"/>
    <property type="project" value="UniProtKB-UniRule"/>
</dbReference>
<feature type="transmembrane region" description="Helical" evidence="17">
    <location>
        <begin position="7"/>
        <end position="32"/>
    </location>
</feature>
<keyword evidence="12 17" id="KW-0520">NAD</keyword>
<evidence type="ECO:0000256" key="9">
    <source>
        <dbReference type="ARBA" id="ARBA00022967"/>
    </source>
</evidence>
<dbReference type="InterPro" id="IPR003918">
    <property type="entry name" value="NADH_UbQ_OxRdtase"/>
</dbReference>
<evidence type="ECO:0000256" key="10">
    <source>
        <dbReference type="ARBA" id="ARBA00022982"/>
    </source>
</evidence>
<dbReference type="RefSeq" id="YP_009643384.1">
    <property type="nucleotide sequence ID" value="NC_042430.1"/>
</dbReference>
<keyword evidence="7 17" id="KW-0679">Respiratory chain</keyword>